<protein>
    <submittedName>
        <fullName evidence="4">SDR family oxidoreductase</fullName>
    </submittedName>
</protein>
<dbReference type="RefSeq" id="WP_213638288.1">
    <property type="nucleotide sequence ID" value="NZ_JADPMV010000001.1"/>
</dbReference>
<feature type="domain" description="NAD-dependent epimerase/dehydratase" evidence="3">
    <location>
        <begin position="3"/>
        <end position="226"/>
    </location>
</feature>
<gene>
    <name evidence="4" type="ORF">I0D00_03055</name>
</gene>
<dbReference type="PANTHER" id="PTHR43000">
    <property type="entry name" value="DTDP-D-GLUCOSE 4,6-DEHYDRATASE-RELATED"/>
    <property type="match status" value="1"/>
</dbReference>
<dbReference type="Proteomes" id="UP001196601">
    <property type="component" value="Unassembled WGS sequence"/>
</dbReference>
<dbReference type="Pfam" id="PF01370">
    <property type="entry name" value="Epimerase"/>
    <property type="match status" value="1"/>
</dbReference>
<accession>A0ABS5PWQ6</accession>
<dbReference type="EMBL" id="JADPMV010000001">
    <property type="protein sequence ID" value="MBS7660930.1"/>
    <property type="molecule type" value="Genomic_DNA"/>
</dbReference>
<dbReference type="InterPro" id="IPR036291">
    <property type="entry name" value="NAD(P)-bd_dom_sf"/>
</dbReference>
<reference evidence="4 5" key="1">
    <citation type="journal article" date="2021" name="Syst. Appl. Microbiol.">
        <title>Pseudomonas lalucatii sp. nov. isolated from Vallgornera, a karstic cave in Mallorca, Western Mediterranean.</title>
        <authorList>
            <person name="Busquets A."/>
            <person name="Mulet M."/>
            <person name="Gomila M."/>
            <person name="Garcia-Valdes E."/>
        </authorList>
    </citation>
    <scope>NUCLEOTIDE SEQUENCE [LARGE SCALE GENOMIC DNA]</scope>
    <source>
        <strain evidence="4 5">R1b54</strain>
    </source>
</reference>
<dbReference type="Gene3D" id="3.40.50.720">
    <property type="entry name" value="NAD(P)-binding Rossmann-like Domain"/>
    <property type="match status" value="1"/>
</dbReference>
<comment type="similarity">
    <text evidence="2">Belongs to the NAD(P)-dependent epimerase/dehydratase family.</text>
</comment>
<dbReference type="InterPro" id="IPR001509">
    <property type="entry name" value="Epimerase_deHydtase"/>
</dbReference>
<comment type="pathway">
    <text evidence="1">Bacterial outer membrane biogenesis; LPS O-antigen biosynthesis.</text>
</comment>
<evidence type="ECO:0000256" key="1">
    <source>
        <dbReference type="ARBA" id="ARBA00005125"/>
    </source>
</evidence>
<organism evidence="4 5">
    <name type="scientific">Pseudomonas lalucatii</name>
    <dbReference type="NCBI Taxonomy" id="1424203"/>
    <lineage>
        <taxon>Bacteria</taxon>
        <taxon>Pseudomonadati</taxon>
        <taxon>Pseudomonadota</taxon>
        <taxon>Gammaproteobacteria</taxon>
        <taxon>Pseudomonadales</taxon>
        <taxon>Pseudomonadaceae</taxon>
        <taxon>Pseudomonas</taxon>
    </lineage>
</organism>
<evidence type="ECO:0000313" key="4">
    <source>
        <dbReference type="EMBL" id="MBS7660930.1"/>
    </source>
</evidence>
<comment type="caution">
    <text evidence="4">The sequence shown here is derived from an EMBL/GenBank/DDBJ whole genome shotgun (WGS) entry which is preliminary data.</text>
</comment>
<proteinExistence type="inferred from homology"/>
<evidence type="ECO:0000313" key="5">
    <source>
        <dbReference type="Proteomes" id="UP001196601"/>
    </source>
</evidence>
<dbReference type="SUPFAM" id="SSF51735">
    <property type="entry name" value="NAD(P)-binding Rossmann-fold domains"/>
    <property type="match status" value="1"/>
</dbReference>
<dbReference type="CDD" id="cd05232">
    <property type="entry name" value="UDP_G4E_4_SDR_e"/>
    <property type="match status" value="1"/>
</dbReference>
<name>A0ABS5PWQ6_9PSED</name>
<sequence length="320" mass="34472">MRVLLTGASGFVGRGLLERMSALVSLELVAALRRPVSGFPEAVTSLQVPGVEPDTDWRTALEGIDAVIHSAARVHVMHDQSSDPLAEFRKVNVEGTLNLARQAAAAGVRRFIFISSVKVNGEGTPVGVPYLADAQAAPADPYGISKMEAEQGLRTLAAETGMEVVIIRPTLVYGPGVKANFLNMMRWLHKGVPLPFGAIHNRRSLVALDNLVDLIVTCIDHPAAANQTFLVSDGEDLSTTELLRRMATALGKPARLLPVPSRLLEMGAAVLGRQALSQRLCGSLQVDIGKTRELLDWTPPVSVDEALRKTAKHFLEQQSK</sequence>
<evidence type="ECO:0000259" key="3">
    <source>
        <dbReference type="Pfam" id="PF01370"/>
    </source>
</evidence>
<keyword evidence="5" id="KW-1185">Reference proteome</keyword>
<evidence type="ECO:0000256" key="2">
    <source>
        <dbReference type="ARBA" id="ARBA00007637"/>
    </source>
</evidence>